<dbReference type="Proteomes" id="UP000238937">
    <property type="component" value="Unassembled WGS sequence"/>
</dbReference>
<dbReference type="AlphaFoldDB" id="A0A2T1GNU5"/>
<feature type="transmembrane region" description="Helical" evidence="2">
    <location>
        <begin position="100"/>
        <end position="123"/>
    </location>
</feature>
<name>A0A2T1GNU5_9CYAN</name>
<evidence type="ECO:0000256" key="2">
    <source>
        <dbReference type="SAM" id="Phobius"/>
    </source>
</evidence>
<keyword evidence="2" id="KW-1133">Transmembrane helix</keyword>
<proteinExistence type="predicted"/>
<evidence type="ECO:0000256" key="1">
    <source>
        <dbReference type="SAM" id="MobiDB-lite"/>
    </source>
</evidence>
<dbReference type="RefSeq" id="WP_106299375.1">
    <property type="nucleotide sequence ID" value="NZ_PVWO01000004.1"/>
</dbReference>
<accession>A0A2T1GNU5</accession>
<comment type="caution">
    <text evidence="3">The sequence shown here is derived from an EMBL/GenBank/DDBJ whole genome shotgun (WGS) entry which is preliminary data.</text>
</comment>
<organism evidence="3 4">
    <name type="scientific">Chamaesiphon polymorphus CCALA 037</name>
    <dbReference type="NCBI Taxonomy" id="2107692"/>
    <lineage>
        <taxon>Bacteria</taxon>
        <taxon>Bacillati</taxon>
        <taxon>Cyanobacteriota</taxon>
        <taxon>Cyanophyceae</taxon>
        <taxon>Gomontiellales</taxon>
        <taxon>Chamaesiphonaceae</taxon>
        <taxon>Chamaesiphon</taxon>
    </lineage>
</organism>
<evidence type="ECO:0008006" key="5">
    <source>
        <dbReference type="Google" id="ProtNLM"/>
    </source>
</evidence>
<dbReference type="EMBL" id="PVWO01000004">
    <property type="protein sequence ID" value="PSB59521.1"/>
    <property type="molecule type" value="Genomic_DNA"/>
</dbReference>
<evidence type="ECO:0000313" key="3">
    <source>
        <dbReference type="EMBL" id="PSB59521.1"/>
    </source>
</evidence>
<feature type="compositionally biased region" description="Basic and acidic residues" evidence="1">
    <location>
        <begin position="25"/>
        <end position="40"/>
    </location>
</feature>
<keyword evidence="2" id="KW-0472">Membrane</keyword>
<reference evidence="3 4" key="1">
    <citation type="submission" date="2018-03" db="EMBL/GenBank/DDBJ databases">
        <title>The ancient ancestry and fast evolution of plastids.</title>
        <authorList>
            <person name="Moore K.R."/>
            <person name="Magnabosco C."/>
            <person name="Momper L."/>
            <person name="Gold D.A."/>
            <person name="Bosak T."/>
            <person name="Fournier G.P."/>
        </authorList>
    </citation>
    <scope>NUCLEOTIDE SEQUENCE [LARGE SCALE GENOMIC DNA]</scope>
    <source>
        <strain evidence="3 4">CCALA 037</strain>
    </source>
</reference>
<protein>
    <recommendedName>
        <fullName evidence="5">Chromosome segregation ATPase</fullName>
    </recommendedName>
</protein>
<dbReference type="OrthoDB" id="503367at2"/>
<keyword evidence="2" id="KW-0812">Transmembrane</keyword>
<keyword evidence="4" id="KW-1185">Reference proteome</keyword>
<gene>
    <name evidence="3" type="ORF">C7B77_00570</name>
</gene>
<sequence length="673" mass="74946">MENSNRQAIGTQIVSAWKKFQSRRSARDSGEVDLPDRSSAEADGDDLLADPSGYLQADAASQNSTVTAMSKIFDKDLFSDVVAPISKLNLPTVTLNPWSAFWAVLAAMVGGTGITSYLLLIAVPPTPTCQGTLPVSTDAERLYCAQVGADTQEVPKLRIAVDLVKDWTDRHPLYRESQRLLKEWSEDLTRAGRKQLNEGQIGKAIATLKIIPPTSPIYDRTQETIAKWSIQAQDSASIDAKFERAMKTGDWNQAFVILQSVQRMRGSYWSGFKHDKMSAKLAIERDAWDKLQEAKDALVDKDSDDYNTRAKRMELAVKAAGKKGKEVEVPLPQQPEPIVKAMKLANLIDPSSYAYQEGQTLRSKWSRHLVGLSVDLYKQQNFNDAIEIVQKVPQDVSIYAEAQDWVKLNQAHVWAGKRHMLAMVDAIAQVKKIPKTSPIYTLARTKQSNWRSMLKQQTQLQWARSIASFQQPATLAMAIETAKQVPAQSEVGQTIQSEVATWNRQIETIDNRVIFAKAKQIVNKGDSLGNLKAAVKLAGKITKDRPLGEEITAAVAEWNEKIQTIEDRPILNNAIATAQGGNLAGAIEIANRIAPGRSLYRDAQAEVRYWRLELQEIADRRTLERAINIYRQGKISVAIDLAATIGRRSPIYSDARSYVANWRLLLTPRSVGN</sequence>
<evidence type="ECO:0000313" key="4">
    <source>
        <dbReference type="Proteomes" id="UP000238937"/>
    </source>
</evidence>
<feature type="region of interest" description="Disordered" evidence="1">
    <location>
        <begin position="21"/>
        <end position="45"/>
    </location>
</feature>